<feature type="region of interest" description="Disordered" evidence="10">
    <location>
        <begin position="1956"/>
        <end position="1976"/>
    </location>
</feature>
<dbReference type="Pfam" id="PF07679">
    <property type="entry name" value="I-set"/>
    <property type="match status" value="5"/>
</dbReference>
<dbReference type="InterPro" id="IPR013783">
    <property type="entry name" value="Ig-like_fold"/>
</dbReference>
<feature type="domain" description="Fibronectin type-III" evidence="14">
    <location>
        <begin position="905"/>
        <end position="1000"/>
    </location>
</feature>
<dbReference type="FunFam" id="2.60.40.10:FF:000498">
    <property type="entry name" value="Down syndrome cell adhesion molecule, isoform J"/>
    <property type="match status" value="1"/>
</dbReference>
<dbReference type="FunFam" id="2.60.40.10:FF:000230">
    <property type="entry name" value="Down syndrome cell adhesion molecule, isoform D"/>
    <property type="match status" value="1"/>
</dbReference>
<name>A0A8E5NI95_SCHGR</name>
<feature type="domain" description="Fibronectin type-III" evidence="14">
    <location>
        <begin position="1005"/>
        <end position="1105"/>
    </location>
</feature>
<dbReference type="Pfam" id="PF00041">
    <property type="entry name" value="fn3"/>
    <property type="match status" value="5"/>
</dbReference>
<keyword evidence="2 11" id="KW-0812">Transmembrane</keyword>
<dbReference type="FunFam" id="2.60.40.10:FF:000308">
    <property type="entry name" value="Down syndrome cell adhesion molecule, isoform D"/>
    <property type="match status" value="1"/>
</dbReference>
<dbReference type="GO" id="GO:0042802">
    <property type="term" value="F:identical protein binding"/>
    <property type="evidence" value="ECO:0007669"/>
    <property type="project" value="UniProtKB-ARBA"/>
</dbReference>
<dbReference type="CDD" id="cd00096">
    <property type="entry name" value="Ig"/>
    <property type="match status" value="1"/>
</dbReference>
<organism evidence="15">
    <name type="scientific">Schistocerca gregaria</name>
    <name type="common">Desert locust</name>
    <name type="synonym">Gryllus gregarius</name>
    <dbReference type="NCBI Taxonomy" id="7010"/>
    <lineage>
        <taxon>Eukaryota</taxon>
        <taxon>Metazoa</taxon>
        <taxon>Ecdysozoa</taxon>
        <taxon>Arthropoda</taxon>
        <taxon>Hexapoda</taxon>
        <taxon>Insecta</taxon>
        <taxon>Pterygota</taxon>
        <taxon>Neoptera</taxon>
        <taxon>Polyneoptera</taxon>
        <taxon>Orthoptera</taxon>
        <taxon>Caelifera</taxon>
        <taxon>Acrididea</taxon>
        <taxon>Acridomorpha</taxon>
        <taxon>Acridoidea</taxon>
        <taxon>Acrididae</taxon>
        <taxon>Cyrtacanthacridinae</taxon>
        <taxon>Schistocerca</taxon>
    </lineage>
</organism>
<protein>
    <submittedName>
        <fullName evidence="15">DSCAM 2</fullName>
    </submittedName>
</protein>
<dbReference type="FunFam" id="2.60.40.10:FF:000017">
    <property type="entry name" value="Down syndrome cell adhesion molecule b"/>
    <property type="match status" value="2"/>
</dbReference>
<feature type="domain" description="Ig-like" evidence="13">
    <location>
        <begin position="238"/>
        <end position="330"/>
    </location>
</feature>
<evidence type="ECO:0000256" key="8">
    <source>
        <dbReference type="ARBA" id="ARBA00023157"/>
    </source>
</evidence>
<feature type="compositionally biased region" description="Polar residues" evidence="10">
    <location>
        <begin position="1810"/>
        <end position="1837"/>
    </location>
</feature>
<dbReference type="Gene3D" id="2.60.40.10">
    <property type="entry name" value="Immunoglobulins"/>
    <property type="match status" value="16"/>
</dbReference>
<reference evidence="15" key="1">
    <citation type="journal article" date="2021" name="J. Neurophysiol.">
        <title>Gene transcription changes in a locust model of noise-induced deafness.</title>
        <authorList>
            <person name="French A.S."/>
            <person name="Warren B."/>
        </authorList>
    </citation>
    <scope>NUCLEOTIDE SEQUENCE</scope>
</reference>
<dbReference type="FunFam" id="2.60.40.10:FF:000311">
    <property type="entry name" value="Down syndrome cell adhesion molecule, isoform D"/>
    <property type="match status" value="1"/>
</dbReference>
<evidence type="ECO:0000256" key="2">
    <source>
        <dbReference type="ARBA" id="ARBA00022692"/>
    </source>
</evidence>
<feature type="domain" description="Ig-like" evidence="13">
    <location>
        <begin position="519"/>
        <end position="603"/>
    </location>
</feature>
<evidence type="ECO:0000259" key="13">
    <source>
        <dbReference type="PROSITE" id="PS50835"/>
    </source>
</evidence>
<keyword evidence="7 11" id="KW-0472">Membrane</keyword>
<keyword evidence="9" id="KW-0393">Immunoglobulin domain</keyword>
<feature type="chain" id="PRO_5034736843" evidence="12">
    <location>
        <begin position="23"/>
        <end position="1976"/>
    </location>
</feature>
<dbReference type="InterPro" id="IPR013098">
    <property type="entry name" value="Ig_I-set"/>
</dbReference>
<evidence type="ECO:0000256" key="4">
    <source>
        <dbReference type="ARBA" id="ARBA00022737"/>
    </source>
</evidence>
<evidence type="ECO:0000256" key="1">
    <source>
        <dbReference type="ARBA" id="ARBA00004167"/>
    </source>
</evidence>
<dbReference type="OrthoDB" id="5982258at2759"/>
<dbReference type="Pfam" id="PF13927">
    <property type="entry name" value="Ig_3"/>
    <property type="match status" value="3"/>
</dbReference>
<dbReference type="FunFam" id="2.60.40.10:FF:000410">
    <property type="entry name" value="Down syndrome cell adhesion molecule, isoform H"/>
    <property type="match status" value="1"/>
</dbReference>
<dbReference type="InterPro" id="IPR007110">
    <property type="entry name" value="Ig-like_dom"/>
</dbReference>
<evidence type="ECO:0000256" key="11">
    <source>
        <dbReference type="SAM" id="Phobius"/>
    </source>
</evidence>
<feature type="domain" description="Fibronectin type-III" evidence="14">
    <location>
        <begin position="1398"/>
        <end position="1491"/>
    </location>
</feature>
<feature type="domain" description="Ig-like" evidence="13">
    <location>
        <begin position="1305"/>
        <end position="1390"/>
    </location>
</feature>
<dbReference type="RefSeq" id="XP_049833933.1">
    <property type="nucleotide sequence ID" value="XM_049977976.1"/>
</dbReference>
<dbReference type="GO" id="GO:0048812">
    <property type="term" value="P:neuron projection morphogenesis"/>
    <property type="evidence" value="ECO:0007669"/>
    <property type="project" value="UniProtKB-ARBA"/>
</dbReference>
<evidence type="ECO:0000256" key="6">
    <source>
        <dbReference type="ARBA" id="ARBA00022989"/>
    </source>
</evidence>
<feature type="domain" description="Ig-like" evidence="13">
    <location>
        <begin position="610"/>
        <end position="700"/>
    </location>
</feature>
<evidence type="ECO:0000256" key="7">
    <source>
        <dbReference type="ARBA" id="ARBA00023136"/>
    </source>
</evidence>
<feature type="domain" description="Ig-like" evidence="13">
    <location>
        <begin position="334"/>
        <end position="413"/>
    </location>
</feature>
<dbReference type="InterPro" id="IPR003961">
    <property type="entry name" value="FN3_dom"/>
</dbReference>
<keyword evidence="3 12" id="KW-0732">Signal</keyword>
<dbReference type="InterPro" id="IPR021012">
    <property type="entry name" value="Dscam1_C"/>
</dbReference>
<dbReference type="FunFam" id="2.60.40.10:FF:000093">
    <property type="entry name" value="Down syndrome cell adhesion molecule, isoform B"/>
    <property type="match status" value="1"/>
</dbReference>
<feature type="domain" description="Fibronectin type-III" evidence="14">
    <location>
        <begin position="1495"/>
        <end position="1590"/>
    </location>
</feature>
<feature type="domain" description="Fibronectin type-III" evidence="14">
    <location>
        <begin position="1110"/>
        <end position="1206"/>
    </location>
</feature>
<dbReference type="FunFam" id="2.60.40.10:FF:000302">
    <property type="entry name" value="Down syndrome cell adhesion molecule, isoform D"/>
    <property type="match status" value="1"/>
</dbReference>
<feature type="domain" description="Fibronectin type-III" evidence="14">
    <location>
        <begin position="1210"/>
        <end position="1306"/>
    </location>
</feature>
<feature type="compositionally biased region" description="Low complexity" evidence="10">
    <location>
        <begin position="1871"/>
        <end position="1891"/>
    </location>
</feature>
<keyword evidence="5" id="KW-0130">Cell adhesion</keyword>
<dbReference type="FunFam" id="2.60.40.10:FF:000719">
    <property type="entry name" value="nephrin isoform X1"/>
    <property type="match status" value="1"/>
</dbReference>
<feature type="region of interest" description="Disordered" evidence="10">
    <location>
        <begin position="1782"/>
        <end position="1925"/>
    </location>
</feature>
<dbReference type="InterPro" id="IPR036179">
    <property type="entry name" value="Ig-like_dom_sf"/>
</dbReference>
<dbReference type="GO" id="GO:0016020">
    <property type="term" value="C:membrane"/>
    <property type="evidence" value="ECO:0007669"/>
    <property type="project" value="UniProtKB-SubCell"/>
</dbReference>
<dbReference type="SMART" id="SM00409">
    <property type="entry name" value="IG"/>
    <property type="match status" value="10"/>
</dbReference>
<evidence type="ECO:0000256" key="3">
    <source>
        <dbReference type="ARBA" id="ARBA00022729"/>
    </source>
</evidence>
<dbReference type="Pfam" id="PF25059">
    <property type="entry name" value="FN3_DSCAM-DSCAML_C"/>
    <property type="match status" value="1"/>
</dbReference>
<feature type="domain" description="Ig-like" evidence="13">
    <location>
        <begin position="803"/>
        <end position="896"/>
    </location>
</feature>
<feature type="transmembrane region" description="Helical" evidence="11">
    <location>
        <begin position="1615"/>
        <end position="1636"/>
    </location>
</feature>
<dbReference type="FunFam" id="2.60.40.10:FF:000394">
    <property type="entry name" value="Down syndrome cell adhesion molecule, isoform J"/>
    <property type="match status" value="1"/>
</dbReference>
<feature type="domain" description="Ig-like" evidence="13">
    <location>
        <begin position="29"/>
        <end position="122"/>
    </location>
</feature>
<dbReference type="CTD" id="35652"/>
<accession>A0A8E5NI95</accession>
<keyword evidence="8" id="KW-1015">Disulfide bond</keyword>
<dbReference type="InterPro" id="IPR003599">
    <property type="entry name" value="Ig_sub"/>
</dbReference>
<dbReference type="FunFam" id="2.60.40.10:FF:000324">
    <property type="entry name" value="Down syndrome cell adhesion molecule, isoform D"/>
    <property type="match status" value="1"/>
</dbReference>
<evidence type="ECO:0000256" key="5">
    <source>
        <dbReference type="ARBA" id="ARBA00022889"/>
    </source>
</evidence>
<dbReference type="SMART" id="SM00408">
    <property type="entry name" value="IGc2"/>
    <property type="match status" value="10"/>
</dbReference>
<dbReference type="EMBL" id="MW962574">
    <property type="protein sequence ID" value="QVD39340.1"/>
    <property type="molecule type" value="mRNA"/>
</dbReference>
<dbReference type="PROSITE" id="PS50835">
    <property type="entry name" value="IG_LIKE"/>
    <property type="match status" value="10"/>
</dbReference>
<feature type="domain" description="Ig-like" evidence="13">
    <location>
        <begin position="421"/>
        <end position="514"/>
    </location>
</feature>
<dbReference type="GeneID" id="126278103"/>
<feature type="domain" description="Ig-like" evidence="13">
    <location>
        <begin position="705"/>
        <end position="798"/>
    </location>
</feature>
<comment type="subcellular location">
    <subcellularLocation>
        <location evidence="1">Membrane</location>
        <topology evidence="1">Single-pass membrane protein</topology>
    </subcellularLocation>
</comment>
<dbReference type="FunFam" id="2.60.40.10:FF:000439">
    <property type="entry name" value="Down syndrome cell adhesion molecule, isoform J"/>
    <property type="match status" value="1"/>
</dbReference>
<evidence type="ECO:0000313" key="15">
    <source>
        <dbReference type="EMBL" id="QVD39340.1"/>
    </source>
</evidence>
<proteinExistence type="evidence at transcript level"/>
<dbReference type="SUPFAM" id="SSF48726">
    <property type="entry name" value="Immunoglobulin"/>
    <property type="match status" value="10"/>
</dbReference>
<evidence type="ECO:0000256" key="12">
    <source>
        <dbReference type="SAM" id="SignalP"/>
    </source>
</evidence>
<dbReference type="InterPro" id="IPR056754">
    <property type="entry name" value="DSCAM/DSCAML_C"/>
</dbReference>
<dbReference type="InterPro" id="IPR003598">
    <property type="entry name" value="Ig_sub2"/>
</dbReference>
<feature type="compositionally biased region" description="Basic and acidic residues" evidence="10">
    <location>
        <begin position="1911"/>
        <end position="1925"/>
    </location>
</feature>
<evidence type="ECO:0000256" key="9">
    <source>
        <dbReference type="ARBA" id="ARBA00023319"/>
    </source>
</evidence>
<keyword evidence="4" id="KW-0677">Repeat</keyword>
<dbReference type="PANTHER" id="PTHR10075">
    <property type="entry name" value="BASIGIN RELATED"/>
    <property type="match status" value="1"/>
</dbReference>
<dbReference type="SUPFAM" id="SSF49265">
    <property type="entry name" value="Fibronectin type III"/>
    <property type="match status" value="3"/>
</dbReference>
<dbReference type="Pfam" id="PF12355">
    <property type="entry name" value="Dscam_C"/>
    <property type="match status" value="1"/>
</dbReference>
<feature type="signal peptide" evidence="12">
    <location>
        <begin position="1"/>
        <end position="22"/>
    </location>
</feature>
<dbReference type="PROSITE" id="PS50853">
    <property type="entry name" value="FN3"/>
    <property type="match status" value="6"/>
</dbReference>
<dbReference type="CDD" id="cd00063">
    <property type="entry name" value="FN3"/>
    <property type="match status" value="6"/>
</dbReference>
<dbReference type="GO" id="GO:0007155">
    <property type="term" value="P:cell adhesion"/>
    <property type="evidence" value="ECO:0007669"/>
    <property type="project" value="UniProtKB-KW"/>
</dbReference>
<evidence type="ECO:0000259" key="14">
    <source>
        <dbReference type="PROSITE" id="PS50853"/>
    </source>
</evidence>
<dbReference type="PANTHER" id="PTHR10075:SF14">
    <property type="entry name" value="CELL ADHESION MOLECULE DSCAM2-RELATED"/>
    <property type="match status" value="1"/>
</dbReference>
<dbReference type="FunFam" id="2.60.40.10:FF:000310">
    <property type="entry name" value="Down syndrome cell adhesion molecule, isoform D"/>
    <property type="match status" value="1"/>
</dbReference>
<dbReference type="FunFam" id="2.60.40.10:FF:000426">
    <property type="entry name" value="Down syndrome cell adhesion molecule, isoform J"/>
    <property type="match status" value="1"/>
</dbReference>
<dbReference type="CDD" id="cd20956">
    <property type="entry name" value="IgI_4_Dscam"/>
    <property type="match status" value="1"/>
</dbReference>
<keyword evidence="6 11" id="KW-1133">Transmembrane helix</keyword>
<dbReference type="CDD" id="cd20958">
    <property type="entry name" value="IgI_5_Dscam"/>
    <property type="match status" value="1"/>
</dbReference>
<feature type="domain" description="Ig-like" evidence="13">
    <location>
        <begin position="128"/>
        <end position="221"/>
    </location>
</feature>
<sequence length="1976" mass="217451">MNLPVLWRFATLLLMGCSLGMSEDDTMGPIFNREPPNRVDFSNTTGAVVECSARGNPTPDIIWIRADGSAVGDVPGLRQVMPNGNLVFPPFRAEDYRQEVHAQVYVCLAKNSVGSIHSRDVNVRAVVQQFYDTDVNKEYAIRGNSAVLKCQVPSFVADFVSVVSWHTDQGETFYPSETNYDGKYIVLPSGELHIRDVGPEDGYKSYQCRTKHRLSGETRLSATKGRLVITEPLGQATPNLPKTSKSNSFEVGAEEGFALLCEAQAFPIPIFRWYKYIDGTTRKQPVILDERVKQVSGTLIIKEAKVDDSGKYLCVVNNSVGGESVETVLTVTAPLAASVEPQTQTVDFGRPATFKCNFEGNPIKTISWLKDGKPLNHKEPILTIESVKKEDKGMYQCFIRNDQESAEASAELKLGGRFEPPQLRYSFPEDTLQPGPSVFLKCIASGNPTPEITWELDGKKLSNSDRLQVGQYVTVNGDVVSHLNISSTHTNDGGLYKCIASSKVGSVEHSNRLNIYGLPFIRPMEKKAIVAGETLIVTCPVAGYPIESIVWERDGRVLPINRKQKVFPNGTLIIENVERLSDQATYTCVARNSQGYSARGTLEVQVMALPHIVPFSLDEEINTGDSVQLNCHVSKGDKPLKITWNFHGEELSSHMGIVTTRVGDRASILTITSVMAAHSGNYTCSAQNPAGIASFTATLHVNVPPRWILEPTDKAFAQGSDAKVECKADGFPKPQVTWKKAAGDTPGDYNDLKPNNPNIRVEDGTLSINNIQKTNEGYYLCEAVNGIGSGLSAVILISVQAPPHFEIKLRNQTSRRGEPAVLQCEARGEKPIGILWNMNNKRLDPKSDNNRYTIREEILPNGVLSDLSIKRTEREDSALFTCVATNAFGSDDTSINMIVQEVPEVPDGLKVLDKSGRSVQLSWAAPYDGKSPIKRYLIEFKHAKGTWENDIDRVLVPGQQTVAGVFNLKPATTYHLRIVAENDIGTSDPSDTVTIITAEEVPSGPPMNVKVEAEGQHTLKILWKPPERDQWNGEILGYYVGYKAASADTPYLFETVEFSKEEGKEHHLQITDLKTYTQYAVVVQAFNKVGAGPMSEEVRQYTAEGIPEQPPQDTTCTTLTSQTIRVSWVSPPLSTVNGVIKGYKVVYGPSDSWYDDNSKDTKITSASETILHGLKKYTNYSMQVLAYTSGGDGVRSPPIHCQTEQDVPEAPNAVKALVMSSESILVSWKPPEQPNGIVTQYTVYVKEDSEAAKEEEPKSQKVPQYQMSYEASGLKKKERYEFWVTASTIIGEGQPSKPVSLSPSPRVPAKIASFDDNFTATYKEDVKLPCLAVGIPPPEIVWKVKGLAFQPDDRIRQLPEGSLFITSVTRQDAGEYTCTVENSFGQDTVTHRLVVHAPPHKPQVTLTSTTTNSITIKLRPHPTDNAPLHGYTIHYKPEFGEWETVQAGSQTQTFTIENLWCGSRYQVYVTAYNGIGTGDASDILNTKTKGAKPGIPEASRFIEVSSGSITLHLSAWSDGGCPMLYFVVEHKKKSQTEWNQVSNNVKPGGNFVVLDLDPATWYHLRVTAHNNAGFAVAEYEFATLTVTGGTIAPAREIPEPGADFPIHILLSNLNLVVPVAAAILVIIIAIIVICVLRGKSTHHKDDVVYNQSAGGNATVDKRRPDLRDELGYIAPPNRKLPPVPGSNYNTCDRIKRGHPGSFRSHATWDPRHPRHMYEELSLHPPGSGIRKFSGHPGSDEALYSRAGGMEDEICPYATFHLLGFREEMDPNKAMQFQTFPHQNGHERAHSGTIGPMGPGSMAGNGHIHQRTGSQSMPRTNGRYSRVNSQNGPGSNFSPGPEYDDPANCGTEEDQYGSQYGQYGAPYDHYGSRGSVSRRSVGSARNLPMSGSPEPPPPPPRNHDPNNSSFNDSKESNEISEAECDRDQLVNRNYGVSVRAHNKDMTTEEMRKLIERNEAGHHQQNGFAVTPYDTVAV</sequence>
<dbReference type="SMART" id="SM00060">
    <property type="entry name" value="FN3"/>
    <property type="match status" value="6"/>
</dbReference>
<evidence type="ECO:0000256" key="10">
    <source>
        <dbReference type="SAM" id="MobiDB-lite"/>
    </source>
</evidence>
<dbReference type="InterPro" id="IPR036116">
    <property type="entry name" value="FN3_sf"/>
</dbReference>